<feature type="region of interest" description="Disordered" evidence="1">
    <location>
        <begin position="17"/>
        <end position="126"/>
    </location>
</feature>
<evidence type="ECO:0000313" key="2">
    <source>
        <dbReference type="EMBL" id="CAK9006008.1"/>
    </source>
</evidence>
<dbReference type="EMBL" id="CAXAMN010003758">
    <property type="protein sequence ID" value="CAK9006008.1"/>
    <property type="molecule type" value="Genomic_DNA"/>
</dbReference>
<feature type="compositionally biased region" description="Acidic residues" evidence="1">
    <location>
        <begin position="178"/>
        <end position="221"/>
    </location>
</feature>
<comment type="caution">
    <text evidence="2">The sequence shown here is derived from an EMBL/GenBank/DDBJ whole genome shotgun (WGS) entry which is preliminary data.</text>
</comment>
<feature type="compositionally biased region" description="Acidic residues" evidence="1">
    <location>
        <begin position="146"/>
        <end position="160"/>
    </location>
</feature>
<feature type="compositionally biased region" description="Acidic residues" evidence="1">
    <location>
        <begin position="237"/>
        <end position="254"/>
    </location>
</feature>
<evidence type="ECO:0000256" key="1">
    <source>
        <dbReference type="SAM" id="MobiDB-lite"/>
    </source>
</evidence>
<feature type="compositionally biased region" description="Basic and acidic residues" evidence="1">
    <location>
        <begin position="259"/>
        <end position="273"/>
    </location>
</feature>
<gene>
    <name evidence="2" type="ORF">CCMP2556_LOCUS8289</name>
</gene>
<feature type="compositionally biased region" description="Basic and acidic residues" evidence="1">
    <location>
        <begin position="304"/>
        <end position="319"/>
    </location>
</feature>
<sequence length="567" mass="63351">MAEENCEMRGKAIRVNLGVEGQSVRDHTAGSGVASEETTPVPAAESEAYSDGDWHESEASVTSEPEDGPDVATPSQGSERYTEESVGTASEVDVVGDHIEPVASNTPDNDAVSEADVETPAEVPAEAEVQIDVNVASALAAHAVEVEESADELPDIEESSEQPREDQEQGTNAMESPIEVEPEDPQTPAEDEDERVPGEAEDEDAPQEDPVAEVDPEDPVTEEGYTSMEHSYHASDEGADSEASDDPMDEEQEASQEALKGELAEKEEEHDKLASQLRQMQLEMETLRKMLEQNQQELANSSQELEKARAELNDLRKQQNESAAASQAEREAFRQVEKLMKDKKSLREQLEKMQEQMVRMESLQQQLEKRLIATERERDAVKQRLQMDSWKPHRIEEAEAARRRTGGEFRVLEKPVDRMRRPRHGAQQRDVWRFQPRQRGALVLRMRPGLDSPRSNQKLYPGDSFVVSEQRKGPSDLVFLKLADGRGWAFNRSPDVGTLCVPRPARKDRLAPYRLPEGARLPGKIRQDQAGWIGGKDRLCRVFDEVGMGSKRIREMTSLKECILGVA</sequence>
<feature type="compositionally biased region" description="Polar residues" evidence="1">
    <location>
        <begin position="292"/>
        <end position="303"/>
    </location>
</feature>
<reference evidence="2 3" key="1">
    <citation type="submission" date="2024-02" db="EMBL/GenBank/DDBJ databases">
        <authorList>
            <person name="Chen Y."/>
            <person name="Shah S."/>
            <person name="Dougan E. K."/>
            <person name="Thang M."/>
            <person name="Chan C."/>
        </authorList>
    </citation>
    <scope>NUCLEOTIDE SEQUENCE [LARGE SCALE GENOMIC DNA]</scope>
</reference>
<protein>
    <submittedName>
        <fullName evidence="2">Uncharacterized protein</fullName>
    </submittedName>
</protein>
<name>A0ABP0IVB7_9DINO</name>
<feature type="region of interest" description="Disordered" evidence="1">
    <location>
        <begin position="144"/>
        <end position="331"/>
    </location>
</feature>
<keyword evidence="3" id="KW-1185">Reference proteome</keyword>
<dbReference type="Gene3D" id="1.10.287.1490">
    <property type="match status" value="1"/>
</dbReference>
<accession>A0ABP0IVB7</accession>
<proteinExistence type="predicted"/>
<organism evidence="2 3">
    <name type="scientific">Durusdinium trenchii</name>
    <dbReference type="NCBI Taxonomy" id="1381693"/>
    <lineage>
        <taxon>Eukaryota</taxon>
        <taxon>Sar</taxon>
        <taxon>Alveolata</taxon>
        <taxon>Dinophyceae</taxon>
        <taxon>Suessiales</taxon>
        <taxon>Symbiodiniaceae</taxon>
        <taxon>Durusdinium</taxon>
    </lineage>
</organism>
<evidence type="ECO:0000313" key="3">
    <source>
        <dbReference type="Proteomes" id="UP001642484"/>
    </source>
</evidence>
<dbReference type="Proteomes" id="UP001642484">
    <property type="component" value="Unassembled WGS sequence"/>
</dbReference>